<dbReference type="PANTHER" id="PTHR43463:SF1">
    <property type="entry name" value="NICOTINATE-NUCLEOTIDE--DIMETHYLBENZIMIDAZOLE PHOSPHORIBOSYLTRANSFERASE"/>
    <property type="match status" value="1"/>
</dbReference>
<dbReference type="PANTHER" id="PTHR43463">
    <property type="entry name" value="NICOTINATE-NUCLEOTIDE--DIMETHYLBENZIMIDAZOLE PHOSPHORIBOSYLTRANSFERASE"/>
    <property type="match status" value="1"/>
</dbReference>
<comment type="caution">
    <text evidence="1">The sequence shown here is derived from an EMBL/GenBank/DDBJ whole genome shotgun (WGS) entry which is preliminary data.</text>
</comment>
<keyword evidence="1" id="KW-0328">Glycosyltransferase</keyword>
<dbReference type="AlphaFoldDB" id="A0A3L7JCR5"/>
<dbReference type="InterPro" id="IPR003200">
    <property type="entry name" value="Nict_dMeBzImd_PRibTrfase"/>
</dbReference>
<dbReference type="Pfam" id="PF02277">
    <property type="entry name" value="DBI_PRT"/>
    <property type="match status" value="1"/>
</dbReference>
<accession>A0A3L7JCR5</accession>
<dbReference type="InterPro" id="IPR036087">
    <property type="entry name" value="Nict_dMeBzImd_PRibTrfase_sf"/>
</dbReference>
<protein>
    <submittedName>
        <fullName evidence="1">Nicotinate-nucleotide--dimethylbenzimidazole phosphoribosyltransferase</fullName>
    </submittedName>
</protein>
<keyword evidence="1" id="KW-0808">Transferase</keyword>
<dbReference type="SUPFAM" id="SSF52733">
    <property type="entry name" value="Nicotinate mononucleotide:5,6-dimethylbenzimidazole phosphoribosyltransferase (CobT)"/>
    <property type="match status" value="1"/>
</dbReference>
<organism evidence="1 2">
    <name type="scientific">Notoacmeibacter ruber</name>
    <dbReference type="NCBI Taxonomy" id="2670375"/>
    <lineage>
        <taxon>Bacteria</taxon>
        <taxon>Pseudomonadati</taxon>
        <taxon>Pseudomonadota</taxon>
        <taxon>Alphaproteobacteria</taxon>
        <taxon>Hyphomicrobiales</taxon>
        <taxon>Notoacmeibacteraceae</taxon>
        <taxon>Notoacmeibacter</taxon>
    </lineage>
</organism>
<keyword evidence="2" id="KW-1185">Reference proteome</keyword>
<proteinExistence type="predicted"/>
<dbReference type="RefSeq" id="WP_121645070.1">
    <property type="nucleotide sequence ID" value="NZ_RCWN01000001.1"/>
</dbReference>
<dbReference type="Gene3D" id="3.40.50.10210">
    <property type="match status" value="1"/>
</dbReference>
<dbReference type="Proteomes" id="UP000281094">
    <property type="component" value="Unassembled WGS sequence"/>
</dbReference>
<dbReference type="GO" id="GO:0008939">
    <property type="term" value="F:nicotinate-nucleotide-dimethylbenzimidazole phosphoribosyltransferase activity"/>
    <property type="evidence" value="ECO:0007669"/>
    <property type="project" value="InterPro"/>
</dbReference>
<reference evidence="1 2" key="1">
    <citation type="submission" date="2018-10" db="EMBL/GenBank/DDBJ databases">
        <title>Notoacmeibacter sp. M2BS9Y-3-1, whole genome shotgun sequence.</title>
        <authorList>
            <person name="Tuo L."/>
        </authorList>
    </citation>
    <scope>NUCLEOTIDE SEQUENCE [LARGE SCALE GENOMIC DNA]</scope>
    <source>
        <strain evidence="1 2">M2BS9Y-3-1</strain>
    </source>
</reference>
<sequence length="328" mass="33529">MASGLPFDDFRNLLTMLPAPDHAGGDWVEKALDALAPQQQLGRLGATARWYATWSGKSLSPVTRPLCAIFAGNHGHAAASDTAWDVARTQAAVDLAATGGSVVNGVCIAQDVGLRILDLALDHPTADIRNEAALDERGCAATMAFGMEAMAGGTDLLAIGALGEGTEICSAALLTAMLGEPADMFIGEGDDPVIRKRAETVKAALRTHKGHLSDPFEALRRLGGREYAAMVGLLLAARLENVPVVISGRAALAAVAVLHKANAMTTGHCILADPGGQPGAEKAARKLGMTPLLDYGIDTDDGAAAALGAGLVKTAVNTTAAVAGALDL</sequence>
<gene>
    <name evidence="1" type="ORF">D8780_07705</name>
</gene>
<dbReference type="EMBL" id="RCWN01000001">
    <property type="protein sequence ID" value="RLQ88105.1"/>
    <property type="molecule type" value="Genomic_DNA"/>
</dbReference>
<evidence type="ECO:0000313" key="1">
    <source>
        <dbReference type="EMBL" id="RLQ88105.1"/>
    </source>
</evidence>
<name>A0A3L7JCR5_9HYPH</name>
<evidence type="ECO:0000313" key="2">
    <source>
        <dbReference type="Proteomes" id="UP000281094"/>
    </source>
</evidence>